<evidence type="ECO:0000259" key="1">
    <source>
        <dbReference type="PROSITE" id="PS50106"/>
    </source>
</evidence>
<dbReference type="InterPro" id="IPR036034">
    <property type="entry name" value="PDZ_sf"/>
</dbReference>
<organism evidence="2 3">
    <name type="scientific">Nocardioides bigeumensis</name>
    <dbReference type="NCBI Taxonomy" id="433657"/>
    <lineage>
        <taxon>Bacteria</taxon>
        <taxon>Bacillati</taxon>
        <taxon>Actinomycetota</taxon>
        <taxon>Actinomycetes</taxon>
        <taxon>Propionibacteriales</taxon>
        <taxon>Nocardioidaceae</taxon>
        <taxon>Nocardioides</taxon>
    </lineage>
</organism>
<dbReference type="Pfam" id="PF13180">
    <property type="entry name" value="PDZ_2"/>
    <property type="match status" value="1"/>
</dbReference>
<proteinExistence type="predicted"/>
<dbReference type="InterPro" id="IPR020568">
    <property type="entry name" value="Ribosomal_Su5_D2-typ_SF"/>
</dbReference>
<dbReference type="SUPFAM" id="SSF50156">
    <property type="entry name" value="PDZ domain-like"/>
    <property type="match status" value="1"/>
</dbReference>
<gene>
    <name evidence="2" type="ORF">GCM10009843_22530</name>
</gene>
<name>A0ABN2YE37_9ACTN</name>
<comment type="caution">
    <text evidence="2">The sequence shown here is derived from an EMBL/GenBank/DDBJ whole genome shotgun (WGS) entry which is preliminary data.</text>
</comment>
<dbReference type="Proteomes" id="UP001500575">
    <property type="component" value="Unassembled WGS sequence"/>
</dbReference>
<dbReference type="Gene3D" id="3.30.230.10">
    <property type="match status" value="1"/>
</dbReference>
<protein>
    <submittedName>
        <fullName evidence="2">PDZ domain-containing protein</fullName>
    </submittedName>
</protein>
<dbReference type="Pfam" id="PF05362">
    <property type="entry name" value="Lon_C"/>
    <property type="match status" value="1"/>
</dbReference>
<feature type="domain" description="PDZ" evidence="1">
    <location>
        <begin position="121"/>
        <end position="178"/>
    </location>
</feature>
<dbReference type="InterPro" id="IPR001478">
    <property type="entry name" value="PDZ"/>
</dbReference>
<evidence type="ECO:0000313" key="3">
    <source>
        <dbReference type="Proteomes" id="UP001500575"/>
    </source>
</evidence>
<dbReference type="SUPFAM" id="SSF54211">
    <property type="entry name" value="Ribosomal protein S5 domain 2-like"/>
    <property type="match status" value="1"/>
</dbReference>
<evidence type="ECO:0000313" key="2">
    <source>
        <dbReference type="EMBL" id="GAA2125137.1"/>
    </source>
</evidence>
<reference evidence="2 3" key="1">
    <citation type="journal article" date="2019" name="Int. J. Syst. Evol. Microbiol.">
        <title>The Global Catalogue of Microorganisms (GCM) 10K type strain sequencing project: providing services to taxonomists for standard genome sequencing and annotation.</title>
        <authorList>
            <consortium name="The Broad Institute Genomics Platform"/>
            <consortium name="The Broad Institute Genome Sequencing Center for Infectious Disease"/>
            <person name="Wu L."/>
            <person name="Ma J."/>
        </authorList>
    </citation>
    <scope>NUCLEOTIDE SEQUENCE [LARGE SCALE GENOMIC DNA]</scope>
    <source>
        <strain evidence="2 3">JCM 16021</strain>
    </source>
</reference>
<accession>A0ABN2YE37</accession>
<dbReference type="InterPro" id="IPR027065">
    <property type="entry name" value="Lon_Prtase"/>
</dbReference>
<dbReference type="InterPro" id="IPR008269">
    <property type="entry name" value="Lon_proteolytic"/>
</dbReference>
<dbReference type="EMBL" id="BAAAQQ010000011">
    <property type="protein sequence ID" value="GAA2125137.1"/>
    <property type="molecule type" value="Genomic_DNA"/>
</dbReference>
<keyword evidence="3" id="KW-1185">Reference proteome</keyword>
<sequence length="361" mass="38269">MSQRRLAGLVAVPLLLALWVAALWLPLPYVTYSPGITVDVLGQQDSDTGGDGQEIIQVTGHKTYRDDGELRMTTVYVTQPEARVNLFEVMRAWLSDEDAVYPYDSVYAPDETAEDADLESAVQMASSQDLAVAAALRELGVDVTPVVKILNVGKNTPADGAFKVGDELLSIDGEEISDPARVGEIVRADTDGTKLAFGIRRDGKEMTVRVAPKVDDEGVPRIGVVPGNGFDFPFQVYVNINPDIGGPSAGLMFSLAIYDTLTPDSLTGDEVVAGTGEIREDGSVGPIGGIQQKIAAARKDGAALFLVPPDNCEDTEGAVNGDMRLVRADTMHDAVESIETWVADPDASLPSCSTSGEAAGE</sequence>
<dbReference type="InterPro" id="IPR014721">
    <property type="entry name" value="Ribsml_uS5_D2-typ_fold_subgr"/>
</dbReference>
<dbReference type="PROSITE" id="PS50106">
    <property type="entry name" value="PDZ"/>
    <property type="match status" value="1"/>
</dbReference>
<dbReference type="PANTHER" id="PTHR10046">
    <property type="entry name" value="ATP DEPENDENT LON PROTEASE FAMILY MEMBER"/>
    <property type="match status" value="1"/>
</dbReference>
<dbReference type="RefSeq" id="WP_344303817.1">
    <property type="nucleotide sequence ID" value="NZ_BAAAQQ010000011.1"/>
</dbReference>
<dbReference type="Gene3D" id="2.30.42.10">
    <property type="match status" value="1"/>
</dbReference>